<dbReference type="EMBL" id="JANBOJ010000145">
    <property type="protein sequence ID" value="KAJ1721846.1"/>
    <property type="molecule type" value="Genomic_DNA"/>
</dbReference>
<sequence length="610" mass="67039">MIYISDSDSDCSCRRPFKRQRSHPLVQQQQQQQPSTVSSSMASSVLLIHPTTAHAHGAGAVEYANNSSGWSSLLDMNSAVSLLSSYTPVPRSHTASVGPSDDVDEWHAFAHHHHQYRQSQPSHDRQAKRGHHKQDSVFGRRQNDRPRVGPMDIDFDDRDSSWLNAPPKAVAASQTTTSATAAPSGEPATRKRRLVGPDDRSGEGSTGSNTYQGASFGSSTMGGAPFTFSMPSPTTPSKGSKSKAAEPMVVDSDPHLVSPGSPVRKQQTRRRQGGLRKRFSELLRLGGSSSSNNRDRSRDRGRGRAADEPSNGWTTDSEASGASSLLQSPKHAAGSSSQHRKAERSRQPGRRTQQQRQQQRQQKQRRESEWAGTRGVDRVLALMGSKVDEPTVVDRLQMHRDLPYVISGYLQLLFNVFMVGTLLTIVLGVLLTFQRDASAKVQERSAVVMQEIMACSKQYVENRCAPDMRVPWMESSCNQWDTCMNQDPSKVGRMKIMAETMADTANGFIEPLTFKTIAFFLLLFIGTPVASNFAFGAYRHGRVHQQYVSQAGVATAATAAAAAPADAGRVPLGRERSRSSSRTRHADRYRHERQRSNASAGRSVVLRGSR</sequence>
<feature type="compositionally biased region" description="Polar residues" evidence="1">
    <location>
        <begin position="311"/>
        <end position="327"/>
    </location>
</feature>
<feature type="compositionally biased region" description="Basic residues" evidence="1">
    <location>
        <begin position="266"/>
        <end position="277"/>
    </location>
</feature>
<dbReference type="Proteomes" id="UP001149813">
    <property type="component" value="Unassembled WGS sequence"/>
</dbReference>
<dbReference type="InterPro" id="IPR018767">
    <property type="entry name" value="Brl1/Brr6_dom"/>
</dbReference>
<feature type="region of interest" description="Disordered" evidence="1">
    <location>
        <begin position="1"/>
        <end position="42"/>
    </location>
</feature>
<accession>A0A9W7XVS7</accession>
<protein>
    <recommendedName>
        <fullName evidence="3">Brl1/Brr6 domain-containing protein</fullName>
    </recommendedName>
</protein>
<dbReference type="PANTHER" id="PTHR28136:SF1">
    <property type="entry name" value="NUCLEUS EXPORT PROTEIN BRL1"/>
    <property type="match status" value="1"/>
</dbReference>
<evidence type="ECO:0000313" key="4">
    <source>
        <dbReference type="EMBL" id="KAJ1721846.1"/>
    </source>
</evidence>
<keyword evidence="2" id="KW-0812">Transmembrane</keyword>
<feature type="transmembrane region" description="Helical" evidence="2">
    <location>
        <begin position="517"/>
        <end position="538"/>
    </location>
</feature>
<feature type="compositionally biased region" description="Polar residues" evidence="1">
    <location>
        <begin position="206"/>
        <end position="221"/>
    </location>
</feature>
<feature type="domain" description="Brl1/Brr6" evidence="3">
    <location>
        <begin position="406"/>
        <end position="539"/>
    </location>
</feature>
<comment type="caution">
    <text evidence="4">The sequence shown here is derived from an EMBL/GenBank/DDBJ whole genome shotgun (WGS) entry which is preliminary data.</text>
</comment>
<evidence type="ECO:0000259" key="3">
    <source>
        <dbReference type="SMART" id="SM01042"/>
    </source>
</evidence>
<dbReference type="Pfam" id="PF10104">
    <property type="entry name" value="Brr6_like_C_C"/>
    <property type="match status" value="1"/>
</dbReference>
<feature type="compositionally biased region" description="Basic residues" evidence="1">
    <location>
        <begin position="338"/>
        <end position="349"/>
    </location>
</feature>
<dbReference type="PANTHER" id="PTHR28136">
    <property type="entry name" value="NUCLEUS EXPORT PROTEIN BRR6"/>
    <property type="match status" value="1"/>
</dbReference>
<gene>
    <name evidence="4" type="ORF">LPJ53_003666</name>
</gene>
<keyword evidence="2" id="KW-1133">Transmembrane helix</keyword>
<proteinExistence type="predicted"/>
<feature type="compositionally biased region" description="Low complexity" evidence="1">
    <location>
        <begin position="283"/>
        <end position="292"/>
    </location>
</feature>
<dbReference type="OrthoDB" id="5961at2759"/>
<name>A0A9W7XVS7_9FUNG</name>
<organism evidence="4 5">
    <name type="scientific">Coemansia erecta</name>
    <dbReference type="NCBI Taxonomy" id="147472"/>
    <lineage>
        <taxon>Eukaryota</taxon>
        <taxon>Fungi</taxon>
        <taxon>Fungi incertae sedis</taxon>
        <taxon>Zoopagomycota</taxon>
        <taxon>Kickxellomycotina</taxon>
        <taxon>Kickxellomycetes</taxon>
        <taxon>Kickxellales</taxon>
        <taxon>Kickxellaceae</taxon>
        <taxon>Coemansia</taxon>
    </lineage>
</organism>
<evidence type="ECO:0000256" key="1">
    <source>
        <dbReference type="SAM" id="MobiDB-lite"/>
    </source>
</evidence>
<dbReference type="GO" id="GO:0055088">
    <property type="term" value="P:lipid homeostasis"/>
    <property type="evidence" value="ECO:0007669"/>
    <property type="project" value="InterPro"/>
</dbReference>
<feature type="region of interest" description="Disordered" evidence="1">
    <location>
        <begin position="112"/>
        <end position="371"/>
    </location>
</feature>
<dbReference type="InterPro" id="IPR040202">
    <property type="entry name" value="Brl1/Brr6"/>
</dbReference>
<feature type="compositionally biased region" description="Low complexity" evidence="1">
    <location>
        <begin position="350"/>
        <end position="361"/>
    </location>
</feature>
<reference evidence="4" key="1">
    <citation type="submission" date="2022-07" db="EMBL/GenBank/DDBJ databases">
        <title>Phylogenomic reconstructions and comparative analyses of Kickxellomycotina fungi.</title>
        <authorList>
            <person name="Reynolds N.K."/>
            <person name="Stajich J.E."/>
            <person name="Barry K."/>
            <person name="Grigoriev I.V."/>
            <person name="Crous P."/>
            <person name="Smith M.E."/>
        </authorList>
    </citation>
    <scope>NUCLEOTIDE SEQUENCE</scope>
    <source>
        <strain evidence="4">NBRC 32514</strain>
    </source>
</reference>
<feature type="compositionally biased region" description="Low complexity" evidence="1">
    <location>
        <begin position="169"/>
        <end position="187"/>
    </location>
</feature>
<dbReference type="SMART" id="SM01042">
    <property type="entry name" value="Brr6_like_C_C"/>
    <property type="match status" value="1"/>
</dbReference>
<feature type="compositionally biased region" description="Low complexity" evidence="1">
    <location>
        <begin position="225"/>
        <end position="239"/>
    </location>
</feature>
<feature type="compositionally biased region" description="Low complexity" evidence="1">
    <location>
        <begin position="27"/>
        <end position="42"/>
    </location>
</feature>
<evidence type="ECO:0000313" key="5">
    <source>
        <dbReference type="Proteomes" id="UP001149813"/>
    </source>
</evidence>
<dbReference type="GO" id="GO:0006998">
    <property type="term" value="P:nuclear envelope organization"/>
    <property type="evidence" value="ECO:0007669"/>
    <property type="project" value="InterPro"/>
</dbReference>
<feature type="compositionally biased region" description="Basic and acidic residues" evidence="1">
    <location>
        <begin position="572"/>
        <end position="590"/>
    </location>
</feature>
<dbReference type="AlphaFoldDB" id="A0A9W7XVS7"/>
<keyword evidence="2" id="KW-0472">Membrane</keyword>
<feature type="compositionally biased region" description="Basic and acidic residues" evidence="1">
    <location>
        <begin position="293"/>
        <end position="307"/>
    </location>
</feature>
<keyword evidence="5" id="KW-1185">Reference proteome</keyword>
<feature type="region of interest" description="Disordered" evidence="1">
    <location>
        <begin position="564"/>
        <end position="610"/>
    </location>
</feature>
<evidence type="ECO:0000256" key="2">
    <source>
        <dbReference type="SAM" id="Phobius"/>
    </source>
</evidence>
<feature type="transmembrane region" description="Helical" evidence="2">
    <location>
        <begin position="412"/>
        <end position="433"/>
    </location>
</feature>
<dbReference type="GO" id="GO:0031965">
    <property type="term" value="C:nuclear membrane"/>
    <property type="evidence" value="ECO:0007669"/>
    <property type="project" value="InterPro"/>
</dbReference>